<gene>
    <name evidence="3" type="ORF">Air01nite_07390</name>
</gene>
<dbReference type="Pfam" id="PF20434">
    <property type="entry name" value="BD-FAE"/>
    <property type="match status" value="1"/>
</dbReference>
<organism evidence="3 4">
    <name type="scientific">Asanoa iriomotensis</name>
    <dbReference type="NCBI Taxonomy" id="234613"/>
    <lineage>
        <taxon>Bacteria</taxon>
        <taxon>Bacillati</taxon>
        <taxon>Actinomycetota</taxon>
        <taxon>Actinomycetes</taxon>
        <taxon>Micromonosporales</taxon>
        <taxon>Micromonosporaceae</taxon>
        <taxon>Asanoa</taxon>
    </lineage>
</organism>
<evidence type="ECO:0000256" key="1">
    <source>
        <dbReference type="ARBA" id="ARBA00022801"/>
    </source>
</evidence>
<protein>
    <recommendedName>
        <fullName evidence="2">BD-FAE-like domain-containing protein</fullName>
    </recommendedName>
</protein>
<dbReference type="InterPro" id="IPR049492">
    <property type="entry name" value="BD-FAE-like_dom"/>
</dbReference>
<dbReference type="RefSeq" id="WP_203700344.1">
    <property type="nucleotide sequence ID" value="NZ_BAAALU010000014.1"/>
</dbReference>
<proteinExistence type="predicted"/>
<evidence type="ECO:0000313" key="4">
    <source>
        <dbReference type="Proteomes" id="UP000624325"/>
    </source>
</evidence>
<dbReference type="EMBL" id="BONC01000003">
    <property type="protein sequence ID" value="GIF54644.1"/>
    <property type="molecule type" value="Genomic_DNA"/>
</dbReference>
<evidence type="ECO:0000313" key="3">
    <source>
        <dbReference type="EMBL" id="GIF54644.1"/>
    </source>
</evidence>
<dbReference type="InterPro" id="IPR029058">
    <property type="entry name" value="AB_hydrolase_fold"/>
</dbReference>
<sequence>MSLTFPGAGGRAVPADLVVPTGATAPPLVVLVHGGGWRVGSRTDYAGWASTLVDHGLATLSIDYTLATPGAPSWPAALDDVVGAFAFVRAHGRALGVDRDRLGVLATSAGAHLSATAVLSADTGVAAAVLVNGVYDLRAQHDASAARGGPNSVGGLIGASPQEAPASYAAASPVALAPATDRAAGVAWTLVYGERDPVVPPTQSEAFAGVLRGRAADVRTVPVPEETHHWNTTTPVDAGANLVIRDLVLDRLGRALGGHVIDLP</sequence>
<evidence type="ECO:0000259" key="2">
    <source>
        <dbReference type="Pfam" id="PF20434"/>
    </source>
</evidence>
<accession>A0ABQ4BVW8</accession>
<dbReference type="PANTHER" id="PTHR48081">
    <property type="entry name" value="AB HYDROLASE SUPERFAMILY PROTEIN C4A8.06C"/>
    <property type="match status" value="1"/>
</dbReference>
<dbReference type="Proteomes" id="UP000624325">
    <property type="component" value="Unassembled WGS sequence"/>
</dbReference>
<comment type="caution">
    <text evidence="3">The sequence shown here is derived from an EMBL/GenBank/DDBJ whole genome shotgun (WGS) entry which is preliminary data.</text>
</comment>
<keyword evidence="4" id="KW-1185">Reference proteome</keyword>
<name>A0ABQ4BVW8_9ACTN</name>
<reference evidence="3 4" key="1">
    <citation type="submission" date="2021-01" db="EMBL/GenBank/DDBJ databases">
        <title>Whole genome shotgun sequence of Asanoa iriomotensis NBRC 100142.</title>
        <authorList>
            <person name="Komaki H."/>
            <person name="Tamura T."/>
        </authorList>
    </citation>
    <scope>NUCLEOTIDE SEQUENCE [LARGE SCALE GENOMIC DNA]</scope>
    <source>
        <strain evidence="3 4">NBRC 100142</strain>
    </source>
</reference>
<dbReference type="Gene3D" id="3.40.50.1820">
    <property type="entry name" value="alpha/beta hydrolase"/>
    <property type="match status" value="1"/>
</dbReference>
<feature type="domain" description="BD-FAE-like" evidence="2">
    <location>
        <begin position="16"/>
        <end position="208"/>
    </location>
</feature>
<dbReference type="InterPro" id="IPR050300">
    <property type="entry name" value="GDXG_lipolytic_enzyme"/>
</dbReference>
<keyword evidence="1" id="KW-0378">Hydrolase</keyword>
<dbReference type="SUPFAM" id="SSF53474">
    <property type="entry name" value="alpha/beta-Hydrolases"/>
    <property type="match status" value="1"/>
</dbReference>